<comment type="caution">
    <text evidence="4">The sequence shown here is derived from an EMBL/GenBank/DDBJ whole genome shotgun (WGS) entry which is preliminary data.</text>
</comment>
<dbReference type="InterPro" id="IPR036271">
    <property type="entry name" value="Tet_transcr_reg_TetR-rel_C_sf"/>
</dbReference>
<evidence type="ECO:0000256" key="2">
    <source>
        <dbReference type="PROSITE-ProRule" id="PRU00335"/>
    </source>
</evidence>
<dbReference type="RefSeq" id="WP_007316572.1">
    <property type="nucleotide sequence ID" value="NZ_BAEH01000022.1"/>
</dbReference>
<dbReference type="InterPro" id="IPR050109">
    <property type="entry name" value="HTH-type_TetR-like_transc_reg"/>
</dbReference>
<dbReference type="GO" id="GO:0003700">
    <property type="term" value="F:DNA-binding transcription factor activity"/>
    <property type="evidence" value="ECO:0007669"/>
    <property type="project" value="TreeGrafter"/>
</dbReference>
<evidence type="ECO:0000259" key="3">
    <source>
        <dbReference type="PROSITE" id="PS50977"/>
    </source>
</evidence>
<dbReference type="InterPro" id="IPR001647">
    <property type="entry name" value="HTH_TetR"/>
</dbReference>
<dbReference type="PANTHER" id="PTHR30055:SF226">
    <property type="entry name" value="HTH-TYPE TRANSCRIPTIONAL REGULATOR PKSA"/>
    <property type="match status" value="1"/>
</dbReference>
<dbReference type="Gene3D" id="1.10.357.10">
    <property type="entry name" value="Tetracycline Repressor, domain 2"/>
    <property type="match status" value="1"/>
</dbReference>
<keyword evidence="5" id="KW-1185">Reference proteome</keyword>
<dbReference type="STRING" id="1077974.GOEFS_022_00140"/>
<accession>H0QWN3</accession>
<reference evidence="4 5" key="1">
    <citation type="submission" date="2011-12" db="EMBL/GenBank/DDBJ databases">
        <title>Whole genome shotgun sequence of Gordonia effusa NBRC 100432.</title>
        <authorList>
            <person name="Yoshida I."/>
            <person name="Takarada H."/>
            <person name="Hosoyama A."/>
            <person name="Tsuchikane K."/>
            <person name="Katsumata H."/>
            <person name="Yamazaki S."/>
            <person name="Fujita N."/>
        </authorList>
    </citation>
    <scope>NUCLEOTIDE SEQUENCE [LARGE SCALE GENOMIC DNA]</scope>
    <source>
        <strain evidence="4 5">NBRC 100432</strain>
    </source>
</reference>
<dbReference type="InterPro" id="IPR009057">
    <property type="entry name" value="Homeodomain-like_sf"/>
</dbReference>
<gene>
    <name evidence="4" type="ORF">GOEFS_022_00140</name>
</gene>
<evidence type="ECO:0000256" key="1">
    <source>
        <dbReference type="ARBA" id="ARBA00023125"/>
    </source>
</evidence>
<dbReference type="GO" id="GO:0000976">
    <property type="term" value="F:transcription cis-regulatory region binding"/>
    <property type="evidence" value="ECO:0007669"/>
    <property type="project" value="TreeGrafter"/>
</dbReference>
<keyword evidence="1 2" id="KW-0238">DNA-binding</keyword>
<dbReference type="OrthoDB" id="3190535at2"/>
<dbReference type="Pfam" id="PF00440">
    <property type="entry name" value="TetR_N"/>
    <property type="match status" value="1"/>
</dbReference>
<protein>
    <submittedName>
        <fullName evidence="4">Putative TetR family transcriptional regulator</fullName>
    </submittedName>
</protein>
<dbReference type="Proteomes" id="UP000035034">
    <property type="component" value="Unassembled WGS sequence"/>
</dbReference>
<dbReference type="PANTHER" id="PTHR30055">
    <property type="entry name" value="HTH-TYPE TRANSCRIPTIONAL REGULATOR RUTR"/>
    <property type="match status" value="1"/>
</dbReference>
<dbReference type="SUPFAM" id="SSF48498">
    <property type="entry name" value="Tetracyclin repressor-like, C-terminal domain"/>
    <property type="match status" value="1"/>
</dbReference>
<proteinExistence type="predicted"/>
<dbReference type="PRINTS" id="PR00455">
    <property type="entry name" value="HTHTETR"/>
</dbReference>
<organism evidence="4 5">
    <name type="scientific">Gordonia effusa NBRC 100432</name>
    <dbReference type="NCBI Taxonomy" id="1077974"/>
    <lineage>
        <taxon>Bacteria</taxon>
        <taxon>Bacillati</taxon>
        <taxon>Actinomycetota</taxon>
        <taxon>Actinomycetes</taxon>
        <taxon>Mycobacteriales</taxon>
        <taxon>Gordoniaceae</taxon>
        <taxon>Gordonia</taxon>
    </lineage>
</organism>
<dbReference type="SUPFAM" id="SSF46689">
    <property type="entry name" value="Homeodomain-like"/>
    <property type="match status" value="1"/>
</dbReference>
<feature type="DNA-binding region" description="H-T-H motif" evidence="2">
    <location>
        <begin position="31"/>
        <end position="50"/>
    </location>
</feature>
<dbReference type="EMBL" id="BAEH01000022">
    <property type="protein sequence ID" value="GAB17234.1"/>
    <property type="molecule type" value="Genomic_DNA"/>
</dbReference>
<dbReference type="eggNOG" id="COG1309">
    <property type="taxonomic scope" value="Bacteria"/>
</dbReference>
<dbReference type="AlphaFoldDB" id="H0QWN3"/>
<evidence type="ECO:0000313" key="4">
    <source>
        <dbReference type="EMBL" id="GAB17234.1"/>
    </source>
</evidence>
<dbReference type="PROSITE" id="PS50977">
    <property type="entry name" value="HTH_TETR_2"/>
    <property type="match status" value="1"/>
</dbReference>
<sequence>MTTELARGGRAAELLDAAIAEFVENGYPSTGVREITARADVSHGTFYNYFDNRRQMLSVLIQREFSSLLDVISRASEDYSDAYTEESLRKVLVELSAEIFSLVSGRVAVYTFLLMEAPGVDADALAEFVELYYEAARRIDVIFQRARDAGVVNSEINHDYVSQAWVSFVLGIIAGMIVDIEVPDPKLAAKTLTGILLHGAEIAAAEDSPAAID</sequence>
<feature type="domain" description="HTH tetR-type" evidence="3">
    <location>
        <begin position="8"/>
        <end position="68"/>
    </location>
</feature>
<name>H0QWN3_9ACTN</name>
<evidence type="ECO:0000313" key="5">
    <source>
        <dbReference type="Proteomes" id="UP000035034"/>
    </source>
</evidence>